<dbReference type="EMBL" id="CAJVPS010001184">
    <property type="protein sequence ID" value="CAG8528120.1"/>
    <property type="molecule type" value="Genomic_DNA"/>
</dbReference>
<gene>
    <name evidence="1" type="ORF">ALEPTO_LOCUS4802</name>
</gene>
<dbReference type="SUPFAM" id="SSF47095">
    <property type="entry name" value="HMG-box"/>
    <property type="match status" value="1"/>
</dbReference>
<reference evidence="1" key="1">
    <citation type="submission" date="2021-06" db="EMBL/GenBank/DDBJ databases">
        <authorList>
            <person name="Kallberg Y."/>
            <person name="Tangrot J."/>
            <person name="Rosling A."/>
        </authorList>
    </citation>
    <scope>NUCLEOTIDE SEQUENCE</scope>
    <source>
        <strain evidence="1">FL130A</strain>
    </source>
</reference>
<evidence type="ECO:0000313" key="2">
    <source>
        <dbReference type="Proteomes" id="UP000789508"/>
    </source>
</evidence>
<keyword evidence="2" id="KW-1185">Reference proteome</keyword>
<comment type="caution">
    <text evidence="1">The sequence shown here is derived from an EMBL/GenBank/DDBJ whole genome shotgun (WGS) entry which is preliminary data.</text>
</comment>
<name>A0A9N9FDP1_9GLOM</name>
<dbReference type="Proteomes" id="UP000789508">
    <property type="component" value="Unassembled WGS sequence"/>
</dbReference>
<evidence type="ECO:0000313" key="1">
    <source>
        <dbReference type="EMBL" id="CAG8528120.1"/>
    </source>
</evidence>
<dbReference type="Gene3D" id="1.10.30.10">
    <property type="entry name" value="High mobility group box domain"/>
    <property type="match status" value="1"/>
</dbReference>
<organism evidence="1 2">
    <name type="scientific">Ambispora leptoticha</name>
    <dbReference type="NCBI Taxonomy" id="144679"/>
    <lineage>
        <taxon>Eukaryota</taxon>
        <taxon>Fungi</taxon>
        <taxon>Fungi incertae sedis</taxon>
        <taxon>Mucoromycota</taxon>
        <taxon>Glomeromycotina</taxon>
        <taxon>Glomeromycetes</taxon>
        <taxon>Archaeosporales</taxon>
        <taxon>Ambisporaceae</taxon>
        <taxon>Ambispora</taxon>
    </lineage>
</organism>
<accession>A0A9N9FDP1</accession>
<sequence>MRSIAPSKKGYTMPEVKVRFPPEITPMNLIEKAIAKLKTSGQTSRIPNAFIAYRMAFCKELHFIKHPVVTQPQLSALVKQSWLKEEEHVRREYQRIAKEAKDLYIQVCHEQTPLFVTSKYQNIFSIDDEDFSSNTKNDSGALEFVFSNSSSLNDSTNFELFNELQENVSASTTPNLTNIFNTDSPILKNDNFFPVDFNLDTQFIDNLTPELLTSQSLFSSILSIQSDFPPHQQQVTIMLLQPKITTAVKRKWSH</sequence>
<dbReference type="AlphaFoldDB" id="A0A9N9FDP1"/>
<proteinExistence type="predicted"/>
<dbReference type="InterPro" id="IPR036910">
    <property type="entry name" value="HMG_box_dom_sf"/>
</dbReference>
<protein>
    <submittedName>
        <fullName evidence="1">10114_t:CDS:1</fullName>
    </submittedName>
</protein>
<dbReference type="OrthoDB" id="6247875at2759"/>